<keyword evidence="2 6" id="KW-0547">Nucleotide-binding</keyword>
<evidence type="ECO:0000256" key="2">
    <source>
        <dbReference type="ARBA" id="ARBA00022741"/>
    </source>
</evidence>
<reference evidence="9" key="1">
    <citation type="submission" date="2022-11" db="EMBL/GenBank/DDBJ databases">
        <title>Centuries of genome instability and evolution in soft-shell clam transmissible cancer (bioRxiv).</title>
        <authorList>
            <person name="Hart S.F.M."/>
            <person name="Yonemitsu M.A."/>
            <person name="Giersch R.M."/>
            <person name="Beal B.F."/>
            <person name="Arriagada G."/>
            <person name="Davis B.W."/>
            <person name="Ostrander E.A."/>
            <person name="Goff S.P."/>
            <person name="Metzger M.J."/>
        </authorList>
    </citation>
    <scope>NUCLEOTIDE SEQUENCE</scope>
    <source>
        <strain evidence="9">MELC-2E11</strain>
        <tissue evidence="9">Siphon/mantle</tissue>
    </source>
</reference>
<dbReference type="SMART" id="SM00252">
    <property type="entry name" value="SH2"/>
    <property type="match status" value="1"/>
</dbReference>
<sequence length="349" mass="39737">MGCEKSKPKMDTSESKSSDIKGRSEENGDKPREKNDYTNPPVNLPQPGENSDVEGGSGGGKRVFALYDYNARTQEDLTFRKGEKEGYVPRNYVALEESLESHDWFFGRVARKEAERNLLTKDNPVGAFLVRVSESCPGSYVLSIRDYDQNMANPDCAKHYKLCNMDGGGVYIDKRRQFKSMMELVDHYKVQAGGICRPLVAPCYRAAPVMVDLSRDTKDAWEIDRNSLQLAQRIGAGQFGEVWKGMSYLVRKKLNHKSLATINVLVSANNICKVADFARIIDDDECNPKHGMTNKEVLNQVECGYRMPKPLKCSDAMYEIMIKCWDKREENRPTFEFLECFFDDFFVNT</sequence>
<dbReference type="InterPro" id="IPR020635">
    <property type="entry name" value="Tyr_kinase_cat_dom"/>
</dbReference>
<dbReference type="SUPFAM" id="SSF55550">
    <property type="entry name" value="SH2 domain"/>
    <property type="match status" value="1"/>
</dbReference>
<name>A0ABY7FPN5_MYAAR</name>
<dbReference type="EMBL" id="CP111024">
    <property type="protein sequence ID" value="WAR23124.1"/>
    <property type="molecule type" value="Genomic_DNA"/>
</dbReference>
<evidence type="ECO:0000256" key="5">
    <source>
        <dbReference type="PROSITE-ProRule" id="PRU00191"/>
    </source>
</evidence>
<evidence type="ECO:0000256" key="3">
    <source>
        <dbReference type="ARBA" id="ARBA00022777"/>
    </source>
</evidence>
<proteinExistence type="inferred from homology"/>
<dbReference type="Proteomes" id="UP001164746">
    <property type="component" value="Chromosome 13"/>
</dbReference>
<dbReference type="InterPro" id="IPR036860">
    <property type="entry name" value="SH2_dom_sf"/>
</dbReference>
<organism evidence="9 10">
    <name type="scientific">Mya arenaria</name>
    <name type="common">Soft-shell clam</name>
    <dbReference type="NCBI Taxonomy" id="6604"/>
    <lineage>
        <taxon>Eukaryota</taxon>
        <taxon>Metazoa</taxon>
        <taxon>Spiralia</taxon>
        <taxon>Lophotrochozoa</taxon>
        <taxon>Mollusca</taxon>
        <taxon>Bivalvia</taxon>
        <taxon>Autobranchia</taxon>
        <taxon>Heteroconchia</taxon>
        <taxon>Euheterodonta</taxon>
        <taxon>Imparidentia</taxon>
        <taxon>Neoheterodontei</taxon>
        <taxon>Myida</taxon>
        <taxon>Myoidea</taxon>
        <taxon>Myidae</taxon>
        <taxon>Mya</taxon>
    </lineage>
</organism>
<dbReference type="SUPFAM" id="SSF50044">
    <property type="entry name" value="SH3-domain"/>
    <property type="match status" value="1"/>
</dbReference>
<keyword evidence="4 6" id="KW-0067">ATP-binding</keyword>
<keyword evidence="10" id="KW-1185">Reference proteome</keyword>
<evidence type="ECO:0000256" key="6">
    <source>
        <dbReference type="RuleBase" id="RU362096"/>
    </source>
</evidence>
<keyword evidence="3 6" id="KW-0418">Kinase</keyword>
<dbReference type="InterPro" id="IPR011009">
    <property type="entry name" value="Kinase-like_dom_sf"/>
</dbReference>
<feature type="domain" description="SH2" evidence="8">
    <location>
        <begin position="104"/>
        <end position="203"/>
    </location>
</feature>
<evidence type="ECO:0000259" key="8">
    <source>
        <dbReference type="PROSITE" id="PS50001"/>
    </source>
</evidence>
<dbReference type="PANTHER" id="PTHR24418">
    <property type="entry name" value="TYROSINE-PROTEIN KINASE"/>
    <property type="match status" value="1"/>
</dbReference>
<dbReference type="Pfam" id="PF00017">
    <property type="entry name" value="SH2"/>
    <property type="match status" value="1"/>
</dbReference>
<evidence type="ECO:0000256" key="4">
    <source>
        <dbReference type="ARBA" id="ARBA00022840"/>
    </source>
</evidence>
<dbReference type="Gene3D" id="3.30.505.10">
    <property type="entry name" value="SH2 domain"/>
    <property type="match status" value="1"/>
</dbReference>
<dbReference type="InterPro" id="IPR001245">
    <property type="entry name" value="Ser-Thr/Tyr_kinase_cat_dom"/>
</dbReference>
<dbReference type="InterPro" id="IPR036028">
    <property type="entry name" value="SH3-like_dom_sf"/>
</dbReference>
<dbReference type="InterPro" id="IPR000980">
    <property type="entry name" value="SH2"/>
</dbReference>
<evidence type="ECO:0000313" key="9">
    <source>
        <dbReference type="EMBL" id="WAR23124.1"/>
    </source>
</evidence>
<dbReference type="Gene3D" id="1.10.510.10">
    <property type="entry name" value="Transferase(Phosphotransferase) domain 1"/>
    <property type="match status" value="1"/>
</dbReference>
<accession>A0ABY7FPN5</accession>
<evidence type="ECO:0000313" key="10">
    <source>
        <dbReference type="Proteomes" id="UP001164746"/>
    </source>
</evidence>
<evidence type="ECO:0000256" key="7">
    <source>
        <dbReference type="SAM" id="MobiDB-lite"/>
    </source>
</evidence>
<gene>
    <name evidence="9" type="ORF">MAR_036793</name>
</gene>
<dbReference type="PRINTS" id="PR00401">
    <property type="entry name" value="SH2DOMAIN"/>
</dbReference>
<dbReference type="EC" id="2.7.10.2" evidence="6"/>
<protein>
    <recommendedName>
        <fullName evidence="6">Tyrosine-protein kinase</fullName>
        <ecNumber evidence="6">2.7.10.2</ecNumber>
    </recommendedName>
</protein>
<dbReference type="Gene3D" id="2.30.30.40">
    <property type="entry name" value="SH3 Domains"/>
    <property type="match status" value="2"/>
</dbReference>
<comment type="similarity">
    <text evidence="6">Belongs to the protein kinase superfamily. Tyr protein kinase family.</text>
</comment>
<comment type="catalytic activity">
    <reaction evidence="6">
        <text>L-tyrosyl-[protein] + ATP = O-phospho-L-tyrosyl-[protein] + ADP + H(+)</text>
        <dbReference type="Rhea" id="RHEA:10596"/>
        <dbReference type="Rhea" id="RHEA-COMP:10136"/>
        <dbReference type="Rhea" id="RHEA-COMP:20101"/>
        <dbReference type="ChEBI" id="CHEBI:15378"/>
        <dbReference type="ChEBI" id="CHEBI:30616"/>
        <dbReference type="ChEBI" id="CHEBI:46858"/>
        <dbReference type="ChEBI" id="CHEBI:61978"/>
        <dbReference type="ChEBI" id="CHEBI:456216"/>
        <dbReference type="EC" id="2.7.10.2"/>
    </reaction>
</comment>
<dbReference type="PROSITE" id="PS50001">
    <property type="entry name" value="SH2"/>
    <property type="match status" value="1"/>
</dbReference>
<dbReference type="SUPFAM" id="SSF56112">
    <property type="entry name" value="Protein kinase-like (PK-like)"/>
    <property type="match status" value="1"/>
</dbReference>
<dbReference type="Gene3D" id="3.30.200.20">
    <property type="entry name" value="Phosphorylase Kinase, domain 1"/>
    <property type="match status" value="1"/>
</dbReference>
<feature type="compositionally biased region" description="Basic and acidic residues" evidence="7">
    <location>
        <begin position="1"/>
        <end position="36"/>
    </location>
</feature>
<keyword evidence="5" id="KW-0727">SH2 domain</keyword>
<feature type="region of interest" description="Disordered" evidence="7">
    <location>
        <begin position="1"/>
        <end position="57"/>
    </location>
</feature>
<keyword evidence="1 6" id="KW-0808">Transferase</keyword>
<keyword evidence="6" id="KW-0829">Tyrosine-protein kinase</keyword>
<dbReference type="SMART" id="SM00219">
    <property type="entry name" value="TyrKc"/>
    <property type="match status" value="1"/>
</dbReference>
<dbReference type="Pfam" id="PF07714">
    <property type="entry name" value="PK_Tyr_Ser-Thr"/>
    <property type="match status" value="2"/>
</dbReference>
<dbReference type="InterPro" id="IPR050198">
    <property type="entry name" value="Non-receptor_tyrosine_kinases"/>
</dbReference>
<evidence type="ECO:0000256" key="1">
    <source>
        <dbReference type="ARBA" id="ARBA00022679"/>
    </source>
</evidence>